<dbReference type="PANTHER" id="PTHR12561:SF3">
    <property type="entry name" value="LIPOYLTRANSFERASE 1, MITOCHONDRIAL"/>
    <property type="match status" value="1"/>
</dbReference>
<dbReference type="SUPFAM" id="SSF55681">
    <property type="entry name" value="Class II aaRS and biotin synthetases"/>
    <property type="match status" value="1"/>
</dbReference>
<protein>
    <recommendedName>
        <fullName evidence="3">lipoate--protein ligase</fullName>
        <ecNumber evidence="3">6.3.1.20</ecNumber>
    </recommendedName>
</protein>
<dbReference type="Pfam" id="PF21948">
    <property type="entry name" value="LplA-B_cat"/>
    <property type="match status" value="1"/>
</dbReference>
<dbReference type="GO" id="GO:0005737">
    <property type="term" value="C:cytoplasm"/>
    <property type="evidence" value="ECO:0007669"/>
    <property type="project" value="TreeGrafter"/>
</dbReference>
<dbReference type="PANTHER" id="PTHR12561">
    <property type="entry name" value="LIPOATE-PROTEIN LIGASE"/>
    <property type="match status" value="1"/>
</dbReference>
<evidence type="ECO:0000256" key="1">
    <source>
        <dbReference type="ARBA" id="ARBA00005085"/>
    </source>
</evidence>
<accession>A0A1M5WPB0</accession>
<feature type="domain" description="BPL/LPL catalytic" evidence="8">
    <location>
        <begin position="32"/>
        <end position="215"/>
    </location>
</feature>
<evidence type="ECO:0000256" key="3">
    <source>
        <dbReference type="ARBA" id="ARBA00012367"/>
    </source>
</evidence>
<comment type="pathway">
    <text evidence="2">Protein modification; protein lipoylation via exogenous pathway; protein N(6)-(lipoyl)lysine from lipoate: step 1/2.</text>
</comment>
<keyword evidence="10" id="KW-1185">Reference proteome</keyword>
<dbReference type="Gene3D" id="3.30.390.50">
    <property type="entry name" value="CO dehydrogenase flavoprotein, C-terminal domain"/>
    <property type="match status" value="1"/>
</dbReference>
<keyword evidence="6" id="KW-0067">ATP-binding</keyword>
<dbReference type="Proteomes" id="UP000184447">
    <property type="component" value="Unassembled WGS sequence"/>
</dbReference>
<dbReference type="GO" id="GO:0016979">
    <property type="term" value="F:lipoate-protein ligase activity"/>
    <property type="evidence" value="ECO:0007669"/>
    <property type="project" value="UniProtKB-EC"/>
</dbReference>
<evidence type="ECO:0000313" key="9">
    <source>
        <dbReference type="EMBL" id="SHH89319.1"/>
    </source>
</evidence>
<comment type="catalytic activity">
    <reaction evidence="7">
        <text>L-lysyl-[lipoyl-carrier protein] + (R)-lipoate + ATP = N(6)-[(R)-lipoyl]-L-lysyl-[lipoyl-carrier protein] + AMP + diphosphate + H(+)</text>
        <dbReference type="Rhea" id="RHEA:49288"/>
        <dbReference type="Rhea" id="RHEA-COMP:10500"/>
        <dbReference type="Rhea" id="RHEA-COMP:10502"/>
        <dbReference type="ChEBI" id="CHEBI:15378"/>
        <dbReference type="ChEBI" id="CHEBI:29969"/>
        <dbReference type="ChEBI" id="CHEBI:30616"/>
        <dbReference type="ChEBI" id="CHEBI:33019"/>
        <dbReference type="ChEBI" id="CHEBI:83088"/>
        <dbReference type="ChEBI" id="CHEBI:83099"/>
        <dbReference type="ChEBI" id="CHEBI:456215"/>
        <dbReference type="EC" id="6.3.1.20"/>
    </reaction>
</comment>
<dbReference type="OrthoDB" id="9788148at2"/>
<dbReference type="EMBL" id="FQXM01000019">
    <property type="protein sequence ID" value="SHH89319.1"/>
    <property type="molecule type" value="Genomic_DNA"/>
</dbReference>
<dbReference type="SUPFAM" id="SSF82649">
    <property type="entry name" value="SufE/NifU"/>
    <property type="match status" value="1"/>
</dbReference>
<evidence type="ECO:0000256" key="4">
    <source>
        <dbReference type="ARBA" id="ARBA00022598"/>
    </source>
</evidence>
<organism evidence="9 10">
    <name type="scientific">Clostridium grantii DSM 8605</name>
    <dbReference type="NCBI Taxonomy" id="1121316"/>
    <lineage>
        <taxon>Bacteria</taxon>
        <taxon>Bacillati</taxon>
        <taxon>Bacillota</taxon>
        <taxon>Clostridia</taxon>
        <taxon>Eubacteriales</taxon>
        <taxon>Clostridiaceae</taxon>
        <taxon>Clostridium</taxon>
    </lineage>
</organism>
<keyword evidence="4 9" id="KW-0436">Ligase</keyword>
<dbReference type="Pfam" id="PF10437">
    <property type="entry name" value="Lip_prot_lig_C"/>
    <property type="match status" value="1"/>
</dbReference>
<dbReference type="CDD" id="cd16443">
    <property type="entry name" value="LplA"/>
    <property type="match status" value="1"/>
</dbReference>
<evidence type="ECO:0000313" key="10">
    <source>
        <dbReference type="Proteomes" id="UP000184447"/>
    </source>
</evidence>
<dbReference type="Gene3D" id="3.30.930.10">
    <property type="entry name" value="Bira Bifunctional Protein, Domain 2"/>
    <property type="match status" value="1"/>
</dbReference>
<dbReference type="GO" id="GO:0009249">
    <property type="term" value="P:protein lipoylation"/>
    <property type="evidence" value="ECO:0007669"/>
    <property type="project" value="InterPro"/>
</dbReference>
<gene>
    <name evidence="9" type="ORF">SAMN02745207_03024</name>
</gene>
<dbReference type="InterPro" id="IPR019491">
    <property type="entry name" value="Lipoate_protein_ligase_C"/>
</dbReference>
<reference evidence="9 10" key="1">
    <citation type="submission" date="2016-11" db="EMBL/GenBank/DDBJ databases">
        <authorList>
            <person name="Jaros S."/>
            <person name="Januszkiewicz K."/>
            <person name="Wedrychowicz H."/>
        </authorList>
    </citation>
    <scope>NUCLEOTIDE SEQUENCE [LARGE SCALE GENOMIC DNA]</scope>
    <source>
        <strain evidence="9 10">DSM 8605</strain>
    </source>
</reference>
<dbReference type="PROSITE" id="PS51733">
    <property type="entry name" value="BPL_LPL_CATALYTIC"/>
    <property type="match status" value="1"/>
</dbReference>
<evidence type="ECO:0000256" key="5">
    <source>
        <dbReference type="ARBA" id="ARBA00022741"/>
    </source>
</evidence>
<dbReference type="InterPro" id="IPR004143">
    <property type="entry name" value="BPL_LPL_catalytic"/>
</dbReference>
<keyword evidence="5" id="KW-0547">Nucleotide-binding</keyword>
<evidence type="ECO:0000259" key="8">
    <source>
        <dbReference type="PROSITE" id="PS51733"/>
    </source>
</evidence>
<evidence type="ECO:0000256" key="6">
    <source>
        <dbReference type="ARBA" id="ARBA00022840"/>
    </source>
</evidence>
<dbReference type="STRING" id="1121316.SAMN02745207_03024"/>
<evidence type="ECO:0000256" key="7">
    <source>
        <dbReference type="ARBA" id="ARBA00048037"/>
    </source>
</evidence>
<sequence length="334" mass="39246">MQNNFKLKIIKSLSYDPWYNLALEEKLFYEVSDNEILLYLWQNKNTVVIGRNQNPWRECRYNELEKDGGKLARRLSGGGAVYHDLGNLNFTFIMKKNFFSIDRQLQVIINAVNKLGIKSEFSGRNDIVTDEKKFSGNAFYYDGDRCYHHGTLLVSADMTKLAKYLKVSKEKIQSKGIKSVKSRVINLKDINPMLTIEKLSDALEESFTEIYDCNISERIEKNADTDINEINNIYEKYSSWEWRYGQTPKFQIEFYKRFHFGDIELLLNLKNSYVNEVVVYSDAMDSSLVLDIKKSLHGIKFTNEDIINKLETLKEKYDNDIIMEIQKWIMEKKL</sequence>
<dbReference type="GO" id="GO:0017118">
    <property type="term" value="F:lipoyltransferase activity"/>
    <property type="evidence" value="ECO:0007669"/>
    <property type="project" value="TreeGrafter"/>
</dbReference>
<proteinExistence type="predicted"/>
<name>A0A1M5WPB0_9CLOT</name>
<dbReference type="AlphaFoldDB" id="A0A1M5WPB0"/>
<dbReference type="InterPro" id="IPR045864">
    <property type="entry name" value="aa-tRNA-synth_II/BPL/LPL"/>
</dbReference>
<dbReference type="RefSeq" id="WP_073339297.1">
    <property type="nucleotide sequence ID" value="NZ_FQXM01000019.1"/>
</dbReference>
<dbReference type="EC" id="6.3.1.20" evidence="3"/>
<dbReference type="UniPathway" id="UPA00537">
    <property type="reaction ID" value="UER00594"/>
</dbReference>
<dbReference type="GO" id="GO:0005524">
    <property type="term" value="F:ATP binding"/>
    <property type="evidence" value="ECO:0007669"/>
    <property type="project" value="UniProtKB-KW"/>
</dbReference>
<dbReference type="InterPro" id="IPR004562">
    <property type="entry name" value="LipoylTrfase_LipoateP_Ligase"/>
</dbReference>
<dbReference type="NCBIfam" id="TIGR00545">
    <property type="entry name" value="lipoyltrans"/>
    <property type="match status" value="1"/>
</dbReference>
<evidence type="ECO:0000256" key="2">
    <source>
        <dbReference type="ARBA" id="ARBA00005124"/>
    </source>
</evidence>
<comment type="pathway">
    <text evidence="1">Protein modification; protein lipoylation via exogenous pathway; protein N(6)-(lipoyl)lysine from lipoate: step 2/2.</text>
</comment>